<evidence type="ECO:0000256" key="3">
    <source>
        <dbReference type="SAM" id="MobiDB-lite"/>
    </source>
</evidence>
<dbReference type="InterPro" id="IPR021884">
    <property type="entry name" value="Ice-bd_prot"/>
</dbReference>
<evidence type="ECO:0000313" key="5">
    <source>
        <dbReference type="EMBL" id="KKR40486.1"/>
    </source>
</evidence>
<feature type="compositionally biased region" description="Low complexity" evidence="3">
    <location>
        <begin position="226"/>
        <end position="243"/>
    </location>
</feature>
<dbReference type="Pfam" id="PF11999">
    <property type="entry name" value="Ice_binding"/>
    <property type="match status" value="1"/>
</dbReference>
<evidence type="ECO:0008006" key="7">
    <source>
        <dbReference type="Google" id="ProtNLM"/>
    </source>
</evidence>
<feature type="region of interest" description="Disordered" evidence="3">
    <location>
        <begin position="226"/>
        <end position="281"/>
    </location>
</feature>
<sequence>MVALVVSFVLDVSGASLAATTINLGAAGNFAVLGSSTITNIGSTVVNGDLGLNPGASVTGFPPGVVNGTQHITDGVAAQAQIDLVTAYNLASTQAGAVIISGDLGGLTLTPGVYNSATSIGLTGGLTLDGQGNQNAVFIFQIGSTLTTASGSTINLINGAQACNVFWQVGSSATLGTNSSFSGTILAFASVTATTGASINGRVLARNGAVTLDTSPITRPVCIVATPTPTSSSTPIPTVSPTITPTPTPSPTPTASPTVTPAPTVTPTPTPKLPNTGFGPN</sequence>
<accession>A0A0G0QT02</accession>
<evidence type="ECO:0000256" key="1">
    <source>
        <dbReference type="ARBA" id="ARBA00005445"/>
    </source>
</evidence>
<reference evidence="5 6" key="1">
    <citation type="journal article" date="2015" name="Nature">
        <title>rRNA introns, odd ribosomes, and small enigmatic genomes across a large radiation of phyla.</title>
        <authorList>
            <person name="Brown C.T."/>
            <person name="Hug L.A."/>
            <person name="Thomas B.C."/>
            <person name="Sharon I."/>
            <person name="Castelle C.J."/>
            <person name="Singh A."/>
            <person name="Wilkins M.J."/>
            <person name="Williams K.H."/>
            <person name="Banfield J.F."/>
        </authorList>
    </citation>
    <scope>NUCLEOTIDE SEQUENCE [LARGE SCALE GENOMIC DNA]</scope>
</reference>
<evidence type="ECO:0000256" key="4">
    <source>
        <dbReference type="SAM" id="SignalP"/>
    </source>
</evidence>
<proteinExistence type="inferred from homology"/>
<feature type="chain" id="PRO_5002534175" description="DUF3494 domain-containing protein" evidence="4">
    <location>
        <begin position="19"/>
        <end position="281"/>
    </location>
</feature>
<dbReference type="Proteomes" id="UP000034072">
    <property type="component" value="Unassembled WGS sequence"/>
</dbReference>
<evidence type="ECO:0000256" key="2">
    <source>
        <dbReference type="ARBA" id="ARBA00022729"/>
    </source>
</evidence>
<name>A0A0G0QT02_9BACT</name>
<gene>
    <name evidence="5" type="ORF">UT75_C0008G0008</name>
</gene>
<comment type="caution">
    <text evidence="5">The sequence shown here is derived from an EMBL/GenBank/DDBJ whole genome shotgun (WGS) entry which is preliminary data.</text>
</comment>
<organism evidence="5 6">
    <name type="scientific">Candidatus Yanofskybacteria bacterium GW2011_GWE2_40_11</name>
    <dbReference type="NCBI Taxonomy" id="1619033"/>
    <lineage>
        <taxon>Bacteria</taxon>
        <taxon>Candidatus Yanofskyibacteriota</taxon>
    </lineage>
</organism>
<feature type="signal peptide" evidence="4">
    <location>
        <begin position="1"/>
        <end position="18"/>
    </location>
</feature>
<dbReference type="AlphaFoldDB" id="A0A0G0QT02"/>
<dbReference type="EMBL" id="LBXZ01000008">
    <property type="protein sequence ID" value="KKR40486.1"/>
    <property type="molecule type" value="Genomic_DNA"/>
</dbReference>
<feature type="compositionally biased region" description="Pro residues" evidence="3">
    <location>
        <begin position="244"/>
        <end position="254"/>
    </location>
</feature>
<comment type="similarity">
    <text evidence="1">Belongs to the ice-binding protein family.</text>
</comment>
<evidence type="ECO:0000313" key="6">
    <source>
        <dbReference type="Proteomes" id="UP000034072"/>
    </source>
</evidence>
<keyword evidence="2 4" id="KW-0732">Signal</keyword>
<protein>
    <recommendedName>
        <fullName evidence="7">DUF3494 domain-containing protein</fullName>
    </recommendedName>
</protein>
<dbReference type="PATRIC" id="fig|1619033.3.peg.614"/>